<dbReference type="GO" id="GO:0016705">
    <property type="term" value="F:oxidoreductase activity, acting on paired donors, with incorporation or reduction of molecular oxygen"/>
    <property type="evidence" value="ECO:0007669"/>
    <property type="project" value="InterPro"/>
</dbReference>
<evidence type="ECO:0000259" key="8">
    <source>
        <dbReference type="Pfam" id="PF01494"/>
    </source>
</evidence>
<dbReference type="GO" id="GO:0004497">
    <property type="term" value="F:monooxygenase activity"/>
    <property type="evidence" value="ECO:0007669"/>
    <property type="project" value="UniProtKB-KW"/>
</dbReference>
<keyword evidence="5" id="KW-0274">FAD</keyword>
<proteinExistence type="inferred from homology"/>
<comment type="similarity">
    <text evidence="3">Belongs to the UbiH/COQ6 family.</text>
</comment>
<feature type="domain" description="FAD-binding" evidence="8">
    <location>
        <begin position="118"/>
        <end position="325"/>
    </location>
</feature>
<dbReference type="NCBIfam" id="TIGR01988">
    <property type="entry name" value="Ubi-OHases"/>
    <property type="match status" value="1"/>
</dbReference>
<dbReference type="Pfam" id="PF01494">
    <property type="entry name" value="FAD_binding_3"/>
    <property type="match status" value="1"/>
</dbReference>
<dbReference type="InterPro" id="IPR051205">
    <property type="entry name" value="UbiH/COQ6_monooxygenase"/>
</dbReference>
<dbReference type="PRINTS" id="PR00420">
    <property type="entry name" value="RNGMNOXGNASE"/>
</dbReference>
<evidence type="ECO:0000256" key="6">
    <source>
        <dbReference type="ARBA" id="ARBA00023002"/>
    </source>
</evidence>
<sequence>MAKSYDICIRGAGIVGRTLALLLARERFSVALVNDPSTSGTGHADIRAYALNAASHALLDSLRCWPEPEHATAVLHMHVCGDRGGKVHFDAATQQVPALAWIADVPALEARLAEAVRYQPRVEQVASPVNAPLTVVCEGRASRTREELGVQFDVSPYPQTAIATRIVCTLEHQQTARQWFSTDGILAFLPLGGAQGKEVAVVWSVAPERARELLAHSDQVFASELAQASGGVLGTLQVHGERRAWPLQLARAKRWCGPMADAAGAGQAWVLAGDAAHTVHPLSGQGLNLGLGDVQALARLLTARSSWRSMADLRVMRQYERERKSALLPMRLTTDALAQLFGRVEAPLQTLRNWGMQGFDHSGPLKHWMARQAMNTDPAASFAAAFQGNTAP</sequence>
<accession>A0A2S0N0U3</accession>
<evidence type="ECO:0000256" key="4">
    <source>
        <dbReference type="ARBA" id="ARBA00022630"/>
    </source>
</evidence>
<dbReference type="EMBL" id="CP027669">
    <property type="protein sequence ID" value="AVO41759.1"/>
    <property type="molecule type" value="Genomic_DNA"/>
</dbReference>
<dbReference type="OrthoDB" id="9769565at2"/>
<dbReference type="InterPro" id="IPR036188">
    <property type="entry name" value="FAD/NAD-bd_sf"/>
</dbReference>
<dbReference type="SUPFAM" id="SSF51905">
    <property type="entry name" value="FAD/NAD(P)-binding domain"/>
    <property type="match status" value="1"/>
</dbReference>
<protein>
    <submittedName>
        <fullName evidence="9">Ubiquinone biosynthesis protein UbiH</fullName>
    </submittedName>
</protein>
<dbReference type="Gene3D" id="3.30.9.10">
    <property type="entry name" value="D-Amino Acid Oxidase, subunit A, domain 2"/>
    <property type="match status" value="1"/>
</dbReference>
<dbReference type="Gene3D" id="3.50.50.60">
    <property type="entry name" value="FAD/NAD(P)-binding domain"/>
    <property type="match status" value="2"/>
</dbReference>
<organism evidence="9 10">
    <name type="scientific">Simplicispira suum</name>
    <dbReference type="NCBI Taxonomy" id="2109915"/>
    <lineage>
        <taxon>Bacteria</taxon>
        <taxon>Pseudomonadati</taxon>
        <taxon>Pseudomonadota</taxon>
        <taxon>Betaproteobacteria</taxon>
        <taxon>Burkholderiales</taxon>
        <taxon>Comamonadaceae</taxon>
        <taxon>Simplicispira</taxon>
    </lineage>
</organism>
<reference evidence="9 10" key="1">
    <citation type="submission" date="2018-03" db="EMBL/GenBank/DDBJ databases">
        <title>Genome sequencing of Simplicispira sp.</title>
        <authorList>
            <person name="Kim S.-J."/>
            <person name="Heo J."/>
            <person name="Kwon S.-W."/>
        </authorList>
    </citation>
    <scope>NUCLEOTIDE SEQUENCE [LARGE SCALE GENOMIC DNA]</scope>
    <source>
        <strain evidence="9 10">SC1-8</strain>
    </source>
</reference>
<evidence type="ECO:0000256" key="5">
    <source>
        <dbReference type="ARBA" id="ARBA00022827"/>
    </source>
</evidence>
<comment type="cofactor">
    <cofactor evidence="1">
        <name>FAD</name>
        <dbReference type="ChEBI" id="CHEBI:57692"/>
    </cofactor>
</comment>
<dbReference type="InterPro" id="IPR010971">
    <property type="entry name" value="UbiH/COQ6"/>
</dbReference>
<dbReference type="KEGG" id="simp:C6571_11130"/>
<dbReference type="GO" id="GO:0006744">
    <property type="term" value="P:ubiquinone biosynthetic process"/>
    <property type="evidence" value="ECO:0007669"/>
    <property type="project" value="UniProtKB-UniPathway"/>
</dbReference>
<evidence type="ECO:0000313" key="10">
    <source>
        <dbReference type="Proteomes" id="UP000239326"/>
    </source>
</evidence>
<dbReference type="UniPathway" id="UPA00232"/>
<evidence type="ECO:0000256" key="7">
    <source>
        <dbReference type="ARBA" id="ARBA00023033"/>
    </source>
</evidence>
<keyword evidence="10" id="KW-1185">Reference proteome</keyword>
<dbReference type="InterPro" id="IPR002938">
    <property type="entry name" value="FAD-bd"/>
</dbReference>
<keyword evidence="4" id="KW-0285">Flavoprotein</keyword>
<dbReference type="Proteomes" id="UP000239326">
    <property type="component" value="Chromosome"/>
</dbReference>
<dbReference type="RefSeq" id="WP_106446736.1">
    <property type="nucleotide sequence ID" value="NZ_CP027669.1"/>
</dbReference>
<dbReference type="PANTHER" id="PTHR43876">
    <property type="entry name" value="UBIQUINONE BIOSYNTHESIS MONOOXYGENASE COQ6, MITOCHONDRIAL"/>
    <property type="match status" value="1"/>
</dbReference>
<keyword evidence="7" id="KW-0503">Monooxygenase</keyword>
<evidence type="ECO:0000256" key="1">
    <source>
        <dbReference type="ARBA" id="ARBA00001974"/>
    </source>
</evidence>
<gene>
    <name evidence="9" type="ORF">C6571_11130</name>
</gene>
<name>A0A2S0N0U3_9BURK</name>
<evidence type="ECO:0000313" key="9">
    <source>
        <dbReference type="EMBL" id="AVO41759.1"/>
    </source>
</evidence>
<dbReference type="AlphaFoldDB" id="A0A2S0N0U3"/>
<evidence type="ECO:0000256" key="3">
    <source>
        <dbReference type="ARBA" id="ARBA00005349"/>
    </source>
</evidence>
<dbReference type="GO" id="GO:0071949">
    <property type="term" value="F:FAD binding"/>
    <property type="evidence" value="ECO:0007669"/>
    <property type="project" value="InterPro"/>
</dbReference>
<evidence type="ECO:0000256" key="2">
    <source>
        <dbReference type="ARBA" id="ARBA00004749"/>
    </source>
</evidence>
<comment type="pathway">
    <text evidence="2">Cofactor biosynthesis; ubiquinone biosynthesis.</text>
</comment>
<keyword evidence="9" id="KW-0830">Ubiquinone</keyword>
<keyword evidence="6" id="KW-0560">Oxidoreductase</keyword>
<dbReference type="PANTHER" id="PTHR43876:SF7">
    <property type="entry name" value="UBIQUINONE BIOSYNTHESIS MONOOXYGENASE COQ6, MITOCHONDRIAL"/>
    <property type="match status" value="1"/>
</dbReference>